<evidence type="ECO:0000259" key="22">
    <source>
        <dbReference type="Pfam" id="PF16905"/>
    </source>
</evidence>
<keyword evidence="11 19" id="KW-1133">Transmembrane helix</keyword>
<evidence type="ECO:0000256" key="19">
    <source>
        <dbReference type="SAM" id="Phobius"/>
    </source>
</evidence>
<feature type="transmembrane region" description="Helical" evidence="19">
    <location>
        <begin position="591"/>
        <end position="611"/>
    </location>
</feature>
<evidence type="ECO:0000313" key="24">
    <source>
        <dbReference type="Proteomes" id="UP000054324"/>
    </source>
</evidence>
<dbReference type="GO" id="GO:0005891">
    <property type="term" value="C:voltage-gated calcium channel complex"/>
    <property type="evidence" value="ECO:0007669"/>
    <property type="project" value="InterPro"/>
</dbReference>
<name>A0A074Z656_OPIVI</name>
<dbReference type="InterPro" id="IPR031649">
    <property type="entry name" value="GPHH_dom"/>
</dbReference>
<dbReference type="InterPro" id="IPR014873">
    <property type="entry name" value="VDCC_a1su_IQ"/>
</dbReference>
<evidence type="ECO:0000256" key="7">
    <source>
        <dbReference type="ARBA" id="ARBA00022723"/>
    </source>
</evidence>
<evidence type="ECO:0000256" key="10">
    <source>
        <dbReference type="ARBA" id="ARBA00022882"/>
    </source>
</evidence>
<dbReference type="CTD" id="20324727"/>
<dbReference type="Pfam" id="PF08763">
    <property type="entry name" value="Ca_chan_IQ"/>
    <property type="match status" value="1"/>
</dbReference>
<keyword evidence="14" id="KW-0325">Glycoprotein</keyword>
<feature type="transmembrane region" description="Helical" evidence="19">
    <location>
        <begin position="520"/>
        <end position="546"/>
    </location>
</feature>
<feature type="domain" description="Voltage-dependent L-type calcium channel IQ-associated" evidence="22">
    <location>
        <begin position="834"/>
        <end position="887"/>
    </location>
</feature>
<evidence type="ECO:0000256" key="14">
    <source>
        <dbReference type="ARBA" id="ARBA00023180"/>
    </source>
</evidence>
<feature type="domain" description="Voltage-dependent calcium channel alpha-1 subunit IQ" evidence="21">
    <location>
        <begin position="897"/>
        <end position="951"/>
    </location>
</feature>
<evidence type="ECO:0000256" key="17">
    <source>
        <dbReference type="RuleBase" id="RU003808"/>
    </source>
</evidence>
<dbReference type="GO" id="GO:0046872">
    <property type="term" value="F:metal ion binding"/>
    <property type="evidence" value="ECO:0007669"/>
    <property type="project" value="UniProtKB-KW"/>
</dbReference>
<keyword evidence="15" id="KW-0407">Ion channel</keyword>
<dbReference type="Pfam" id="PF16905">
    <property type="entry name" value="GPHH"/>
    <property type="match status" value="1"/>
</dbReference>
<dbReference type="GO" id="GO:0007268">
    <property type="term" value="P:chemical synaptic transmission"/>
    <property type="evidence" value="ECO:0007669"/>
    <property type="project" value="TreeGrafter"/>
</dbReference>
<evidence type="ECO:0000256" key="16">
    <source>
        <dbReference type="PIRSR" id="PIRSR602077-1"/>
    </source>
</evidence>
<feature type="transmembrane region" description="Helical" evidence="19">
    <location>
        <begin position="408"/>
        <end position="430"/>
    </location>
</feature>
<dbReference type="KEGG" id="ovi:T265_10559"/>
<dbReference type="GO" id="GO:0098793">
    <property type="term" value="C:presynapse"/>
    <property type="evidence" value="ECO:0007669"/>
    <property type="project" value="UniProtKB-ARBA"/>
</dbReference>
<keyword evidence="8" id="KW-0677">Repeat</keyword>
<feature type="region of interest" description="Disordered" evidence="18">
    <location>
        <begin position="996"/>
        <end position="1087"/>
    </location>
</feature>
<keyword evidence="24" id="KW-1185">Reference proteome</keyword>
<feature type="transmembrane region" description="Helical" evidence="19">
    <location>
        <begin position="693"/>
        <end position="722"/>
    </location>
</feature>
<protein>
    <recommendedName>
        <fullName evidence="25">Transporter, cation channel family protein</fullName>
    </recommendedName>
</protein>
<feature type="domain" description="Ion transport" evidence="20">
    <location>
        <begin position="584"/>
        <end position="824"/>
    </location>
</feature>
<dbReference type="InterPro" id="IPR002077">
    <property type="entry name" value="VDCCAlpha1"/>
</dbReference>
<dbReference type="InterPro" id="IPR027359">
    <property type="entry name" value="Volt_channel_dom_sf"/>
</dbReference>
<feature type="transmembrane region" description="Helical" evidence="19">
    <location>
        <begin position="791"/>
        <end position="814"/>
    </location>
</feature>
<dbReference type="RefSeq" id="XP_009175225.1">
    <property type="nucleotide sequence ID" value="XM_009176961.1"/>
</dbReference>
<evidence type="ECO:0000256" key="5">
    <source>
        <dbReference type="ARBA" id="ARBA00022673"/>
    </source>
</evidence>
<feature type="domain" description="Ion transport" evidence="20">
    <location>
        <begin position="82"/>
        <end position="161"/>
    </location>
</feature>
<evidence type="ECO:0000259" key="20">
    <source>
        <dbReference type="Pfam" id="PF00520"/>
    </source>
</evidence>
<feature type="binding site" evidence="16">
    <location>
        <position position="492"/>
    </location>
    <ligand>
        <name>Ca(2+)</name>
        <dbReference type="ChEBI" id="CHEBI:29108"/>
    </ligand>
</feature>
<evidence type="ECO:0000256" key="13">
    <source>
        <dbReference type="ARBA" id="ARBA00023136"/>
    </source>
</evidence>
<proteinExistence type="inferred from homology"/>
<evidence type="ECO:0000256" key="12">
    <source>
        <dbReference type="ARBA" id="ARBA00023065"/>
    </source>
</evidence>
<dbReference type="OrthoDB" id="416585at2759"/>
<feature type="transmembrane region" description="Helical" evidence="19">
    <location>
        <begin position="345"/>
        <end position="363"/>
    </location>
</feature>
<evidence type="ECO:0000256" key="11">
    <source>
        <dbReference type="ARBA" id="ARBA00022989"/>
    </source>
</evidence>
<comment type="subcellular location">
    <subcellularLocation>
        <location evidence="1 17">Membrane</location>
        <topology evidence="1 17">Multi-pass membrane protein</topology>
    </subcellularLocation>
</comment>
<evidence type="ECO:0000259" key="21">
    <source>
        <dbReference type="Pfam" id="PF08763"/>
    </source>
</evidence>
<dbReference type="EMBL" id="KL597001">
    <property type="protein sequence ID" value="KER21037.1"/>
    <property type="molecule type" value="Genomic_DNA"/>
</dbReference>
<evidence type="ECO:0000256" key="15">
    <source>
        <dbReference type="ARBA" id="ARBA00023303"/>
    </source>
</evidence>
<keyword evidence="3" id="KW-0597">Phosphoprotein</keyword>
<dbReference type="Gene3D" id="1.20.120.350">
    <property type="entry name" value="Voltage-gated potassium channels. Chain C"/>
    <property type="match status" value="1"/>
</dbReference>
<gene>
    <name evidence="23" type="ORF">T265_10559</name>
</gene>
<comment type="similarity">
    <text evidence="17">Belongs to the calcium channel alpha-1 subunit (TC 1.A.1.11) family.</text>
</comment>
<dbReference type="PANTHER" id="PTHR45628:SF7">
    <property type="entry name" value="VOLTAGE-DEPENDENT CALCIUM CHANNEL TYPE A SUBUNIT ALPHA-1"/>
    <property type="match status" value="1"/>
</dbReference>
<evidence type="ECO:0000256" key="4">
    <source>
        <dbReference type="ARBA" id="ARBA00022568"/>
    </source>
</evidence>
<dbReference type="Proteomes" id="UP000054324">
    <property type="component" value="Unassembled WGS sequence"/>
</dbReference>
<evidence type="ECO:0000313" key="23">
    <source>
        <dbReference type="EMBL" id="KER21037.1"/>
    </source>
</evidence>
<dbReference type="PRINTS" id="PR00167">
    <property type="entry name" value="CACHANNEL"/>
</dbReference>
<evidence type="ECO:0000256" key="8">
    <source>
        <dbReference type="ARBA" id="ARBA00022737"/>
    </source>
</evidence>
<feature type="transmembrane region" description="Helical" evidence="19">
    <location>
        <begin position="742"/>
        <end position="759"/>
    </location>
</feature>
<dbReference type="Gene3D" id="1.10.238.10">
    <property type="entry name" value="EF-hand"/>
    <property type="match status" value="1"/>
</dbReference>
<feature type="region of interest" description="Disordered" evidence="18">
    <location>
        <begin position="291"/>
        <end position="326"/>
    </location>
</feature>
<dbReference type="FunFam" id="1.10.287.70:FF:000007">
    <property type="entry name" value="Voltage-dependent L-type calcium channel subunit alpha"/>
    <property type="match status" value="1"/>
</dbReference>
<organism evidence="23 24">
    <name type="scientific">Opisthorchis viverrini</name>
    <name type="common">Southeast Asian liver fluke</name>
    <dbReference type="NCBI Taxonomy" id="6198"/>
    <lineage>
        <taxon>Eukaryota</taxon>
        <taxon>Metazoa</taxon>
        <taxon>Spiralia</taxon>
        <taxon>Lophotrochozoa</taxon>
        <taxon>Platyhelminthes</taxon>
        <taxon>Trematoda</taxon>
        <taxon>Digenea</taxon>
        <taxon>Opisthorchiida</taxon>
        <taxon>Opisthorchiata</taxon>
        <taxon>Opisthorchiidae</taxon>
        <taxon>Opisthorchis</taxon>
    </lineage>
</organism>
<evidence type="ECO:0000256" key="1">
    <source>
        <dbReference type="ARBA" id="ARBA00004141"/>
    </source>
</evidence>
<feature type="transmembrane region" description="Helical" evidence="19">
    <location>
        <begin position="138"/>
        <end position="160"/>
    </location>
</feature>
<keyword evidence="6 19" id="KW-0812">Transmembrane</keyword>
<keyword evidence="9 16" id="KW-0106">Calcium</keyword>
<keyword evidence="13 19" id="KW-0472">Membrane</keyword>
<keyword evidence="2" id="KW-0813">Transport</keyword>
<reference evidence="23 24" key="1">
    <citation type="submission" date="2013-11" db="EMBL/GenBank/DDBJ databases">
        <title>Opisthorchis viverrini - life in the bile duct.</title>
        <authorList>
            <person name="Young N.D."/>
            <person name="Nagarajan N."/>
            <person name="Lin S.J."/>
            <person name="Korhonen P.K."/>
            <person name="Jex A.R."/>
            <person name="Hall R.S."/>
            <person name="Safavi-Hemami H."/>
            <person name="Kaewkong W."/>
            <person name="Bertrand D."/>
            <person name="Gao S."/>
            <person name="Seet Q."/>
            <person name="Wongkham S."/>
            <person name="Teh B.T."/>
            <person name="Wongkham C."/>
            <person name="Intapan P.M."/>
            <person name="Maleewong W."/>
            <person name="Yang X."/>
            <person name="Hu M."/>
            <person name="Wang Z."/>
            <person name="Hofmann A."/>
            <person name="Sternberg P.W."/>
            <person name="Tan P."/>
            <person name="Wang J."/>
            <person name="Gasser R.B."/>
        </authorList>
    </citation>
    <scope>NUCLEOTIDE SEQUENCE [LARGE SCALE GENOMIC DNA]</scope>
</reference>
<evidence type="ECO:0000256" key="6">
    <source>
        <dbReference type="ARBA" id="ARBA00022692"/>
    </source>
</evidence>
<keyword evidence="12" id="KW-0406">Ion transport</keyword>
<dbReference type="PANTHER" id="PTHR45628">
    <property type="entry name" value="VOLTAGE-DEPENDENT CALCIUM CHANNEL TYPE A SUBUNIT ALPHA-1"/>
    <property type="match status" value="1"/>
</dbReference>
<keyword evidence="5 17" id="KW-0107">Calcium channel</keyword>
<feature type="region of interest" description="Disordered" evidence="18">
    <location>
        <begin position="1182"/>
        <end position="1205"/>
    </location>
</feature>
<dbReference type="GO" id="GO:0098703">
    <property type="term" value="P:calcium ion import across plasma membrane"/>
    <property type="evidence" value="ECO:0007669"/>
    <property type="project" value="TreeGrafter"/>
</dbReference>
<dbReference type="SUPFAM" id="SSF81324">
    <property type="entry name" value="Voltage-gated potassium channels"/>
    <property type="match status" value="3"/>
</dbReference>
<evidence type="ECO:0000256" key="18">
    <source>
        <dbReference type="SAM" id="MobiDB-lite"/>
    </source>
</evidence>
<keyword evidence="10 17" id="KW-0851">Voltage-gated channel</keyword>
<dbReference type="GO" id="GO:0008331">
    <property type="term" value="F:high voltage-gated calcium channel activity"/>
    <property type="evidence" value="ECO:0007669"/>
    <property type="project" value="TreeGrafter"/>
</dbReference>
<evidence type="ECO:0000256" key="2">
    <source>
        <dbReference type="ARBA" id="ARBA00022448"/>
    </source>
</evidence>
<feature type="compositionally biased region" description="Polar residues" evidence="18">
    <location>
        <begin position="1016"/>
        <end position="1027"/>
    </location>
</feature>
<evidence type="ECO:0000256" key="3">
    <source>
        <dbReference type="ARBA" id="ARBA00022553"/>
    </source>
</evidence>
<dbReference type="Pfam" id="PF00520">
    <property type="entry name" value="Ion_trans"/>
    <property type="match status" value="3"/>
</dbReference>
<keyword evidence="7 16" id="KW-0479">Metal-binding</keyword>
<feature type="domain" description="Ion transport" evidence="20">
    <location>
        <begin position="394"/>
        <end position="552"/>
    </location>
</feature>
<dbReference type="Gene3D" id="1.10.287.70">
    <property type="match status" value="3"/>
</dbReference>
<dbReference type="InterPro" id="IPR005821">
    <property type="entry name" value="Ion_trans_dom"/>
</dbReference>
<dbReference type="FunFam" id="1.10.287.70:FF:000068">
    <property type="entry name" value="Voltage-dependent N-type calcium channel subunit alpha"/>
    <property type="match status" value="1"/>
</dbReference>
<dbReference type="InterPro" id="IPR050599">
    <property type="entry name" value="VDCC_alpha-1_subunit"/>
</dbReference>
<dbReference type="GeneID" id="20324727"/>
<sequence>MWDTLVFTDSHYSAVLSAIFLRSRRFAGRIDFHPKGHGTLAADWHPGPLRNPHLRYHWFGVLLGGFSRDLLQRSRQVGAFNCPAGFTCKGYWEGPNYGITSFDNIGYAMLTVFQCITMEGWTDVLYMTNRAYGPRFNWIYFIPLIVIGAFLLINLVLGVLSGGEVILAEEQTSFAEKLRIVKGGALKFMHHGGSSLTFRDNTKPGMNQTTDCRSLRYFLLCLPMVKHRNFLFQQQQARKRAEKLRRRSNDAEKQQVASELESFEADTLLNVFLAIAVDNLANAQELTAAEEEEKRLADQLAEEENKAAGSSATGDSENAGKPEETKEVNNRSVRRFCHFVVNLRYFDLFIMIVIASSSVALAAEDPVSENSVRNCLLEYFDHAFTCVFAIEMLLKAVFDCVVSSLKNVVIILIVYLLFMFIFSVVAVQLFQGKFFYCNDLSKLTKEECQGYYFSYESGPVPVVRPREWALRDFNYDNVINAMLTLYTVTTGEGWPGILKNSMDATEVNYGPIDDYRQQMAIFYIIFFIVFPFFFVNIFVALIIITFQEQGENELVDHELDKNQYYRPDHTEIGATTPDLETQKYQNYCSTLVYLNTAFTAMFTMECLLKLIAFGPKSYFRDRWNTFDFITVVGSITDVLVSELQVSECFLPVFSLIQVDLAVVDSSFLSLGFLRLFRAARLIKLIRQGYTIRILLWTFIQSFKALPYVCLLLLMLFFIYAVVGMQVFGQIAINDAEGQITSYNNFHSFVCAVLLLFRCATGESWQEVMLGCTDGQECVNKSQSGCGSAISYAYFVSFNFLCSFLMLNLFVAVIMDNFDYLTRDSSILGSHHLDEFIRVWAEYDPQATGRIHHTDMYEMLRKLEPPVGFGQNCPYRLAYRKLIRMNMPVDSLGTVHFTTTLFALVREALGIKMAPVELMDVKDMELRETIRTLWPVQAKRKLDLLMPQDSDDRAETMSLVLNLEKNLPCHPVDQIAHAMPSQAKSLAVKQGRPQIVISPADTPLSTSAEPKEKQYQDSDSISVTSTEYLQMAMGSRTSPEHEQSESDQVYSNLGPPNRLPTGKPKLTFYAQPPETESMDGGDSQDWDQEQEQRVLNLENGRGQSVLQRRINYVQRCESPLDFASAVHTLVGQVNMLAEKSRVDKYLRRHFKDMDWDTLSAHRARLRSRQRVFSNLDLQAPGYQNVVSPKNYPRMGRAKSPKSYLSASNTNRVGANPYWAEEPDVANHQVESDALSDASQYSQPQVQSSGFGAHNWMIANPDDGARMYTVNEHITPSVGPSSRRGETPTVCVDLARDALPHKVQNDSFKFPQLLQSPGEELRPSRIGHSSSWTFYSTPPPDLLNSDCQQPKI</sequence>
<dbReference type="FunFam" id="1.10.238.10:FF:000063">
    <property type="entry name" value="Voltage-dependent N-type calcium channel subunit alpha"/>
    <property type="match status" value="1"/>
</dbReference>
<keyword evidence="4 17" id="KW-0109">Calcium transport</keyword>
<feature type="compositionally biased region" description="Acidic residues" evidence="18">
    <location>
        <begin position="1075"/>
        <end position="1087"/>
    </location>
</feature>
<dbReference type="STRING" id="6198.A0A074Z656"/>
<evidence type="ECO:0008006" key="25">
    <source>
        <dbReference type="Google" id="ProtNLM"/>
    </source>
</evidence>
<feature type="region of interest" description="Disordered" evidence="18">
    <location>
        <begin position="1329"/>
        <end position="1350"/>
    </location>
</feature>
<accession>A0A074Z656</accession>
<evidence type="ECO:0000256" key="9">
    <source>
        <dbReference type="ARBA" id="ARBA00022837"/>
    </source>
</evidence>